<dbReference type="Gene3D" id="1.25.10.10">
    <property type="entry name" value="Leucine-rich Repeat Variant"/>
    <property type="match status" value="1"/>
</dbReference>
<name>A0A382JJA7_9ZZZZ</name>
<accession>A0A382JJA7</accession>
<protein>
    <submittedName>
        <fullName evidence="1">Uncharacterized protein</fullName>
    </submittedName>
</protein>
<sequence length="80" mass="8964">MKVSLHLESDEQSIKVDLGFEALENISYAFRDIAENSEAFELLADHPSQGVRLNIASKKHLSTETIFKLALDDSDDVRSN</sequence>
<dbReference type="InterPro" id="IPR011989">
    <property type="entry name" value="ARM-like"/>
</dbReference>
<evidence type="ECO:0000313" key="1">
    <source>
        <dbReference type="EMBL" id="SVC11422.1"/>
    </source>
</evidence>
<feature type="non-terminal residue" evidence="1">
    <location>
        <position position="80"/>
    </location>
</feature>
<dbReference type="EMBL" id="UINC01074335">
    <property type="protein sequence ID" value="SVC11422.1"/>
    <property type="molecule type" value="Genomic_DNA"/>
</dbReference>
<reference evidence="1" key="1">
    <citation type="submission" date="2018-05" db="EMBL/GenBank/DDBJ databases">
        <authorList>
            <person name="Lanie J.A."/>
            <person name="Ng W.-L."/>
            <person name="Kazmierczak K.M."/>
            <person name="Andrzejewski T.M."/>
            <person name="Davidsen T.M."/>
            <person name="Wayne K.J."/>
            <person name="Tettelin H."/>
            <person name="Glass J.I."/>
            <person name="Rusch D."/>
            <person name="Podicherti R."/>
            <person name="Tsui H.-C.T."/>
            <person name="Winkler M.E."/>
        </authorList>
    </citation>
    <scope>NUCLEOTIDE SEQUENCE</scope>
</reference>
<gene>
    <name evidence="1" type="ORF">METZ01_LOCUS264276</name>
</gene>
<dbReference type="AlphaFoldDB" id="A0A382JJA7"/>
<proteinExistence type="predicted"/>
<organism evidence="1">
    <name type="scientific">marine metagenome</name>
    <dbReference type="NCBI Taxonomy" id="408172"/>
    <lineage>
        <taxon>unclassified sequences</taxon>
        <taxon>metagenomes</taxon>
        <taxon>ecological metagenomes</taxon>
    </lineage>
</organism>